<keyword evidence="2 5" id="KW-0479">Metal-binding</keyword>
<evidence type="ECO:0000256" key="3">
    <source>
        <dbReference type="ARBA" id="ARBA00022842"/>
    </source>
</evidence>
<gene>
    <name evidence="7" type="ORF">CKY39_21080</name>
</gene>
<evidence type="ECO:0000256" key="5">
    <source>
        <dbReference type="PIRSR" id="PIRSR015582-2"/>
    </source>
</evidence>
<dbReference type="PANTHER" id="PTHR32308:SF10">
    <property type="entry name" value="CITRATE LYASE SUBUNIT BETA"/>
    <property type="match status" value="1"/>
</dbReference>
<dbReference type="AlphaFoldDB" id="A0A250DM33"/>
<sequence length="296" mass="30476">MSGPANQALALARAFLFVPADRPERHARALATGAGGVIIDLEDAVAPARKAESRDALGASLSALPAEGRGRLLVRVNASGTPWHDDDCARAAGWIAEGLIAGVVLPKAEHADELHRLAATVGPKAVLVPLIESAAGLAALDAIAGAPQVLRLAFGHLDFQADLGMVCAADEAELVPVRLALVLASRRAGLATPIDGVSPDWRDAQRLAADTVRARRGGFGAKLCIHPEQVAPVQAALGPTADEVAWAHRVTEAVRAAGGGVVSLDGRMVDGPVVRLAERWLALAPQHGPGDSSVTH</sequence>
<proteinExistence type="predicted"/>
<dbReference type="SUPFAM" id="SSF51621">
    <property type="entry name" value="Phosphoenolpyruvate/pyruvate domain"/>
    <property type="match status" value="1"/>
</dbReference>
<keyword evidence="7" id="KW-0456">Lyase</keyword>
<comment type="cofactor">
    <cofactor evidence="1">
        <name>Mg(2+)</name>
        <dbReference type="ChEBI" id="CHEBI:18420"/>
    </cofactor>
</comment>
<dbReference type="Gene3D" id="3.20.20.60">
    <property type="entry name" value="Phosphoenolpyruvate-binding domains"/>
    <property type="match status" value="1"/>
</dbReference>
<dbReference type="EMBL" id="CP023284">
    <property type="protein sequence ID" value="ATA55437.1"/>
    <property type="molecule type" value="Genomic_DNA"/>
</dbReference>
<dbReference type="InterPro" id="IPR011206">
    <property type="entry name" value="Citrate_lyase_beta/mcl1/mcl2"/>
</dbReference>
<dbReference type="GO" id="GO:0016829">
    <property type="term" value="F:lyase activity"/>
    <property type="evidence" value="ECO:0007669"/>
    <property type="project" value="UniProtKB-KW"/>
</dbReference>
<feature type="binding site" evidence="4">
    <location>
        <position position="75"/>
    </location>
    <ligand>
        <name>substrate</name>
    </ligand>
</feature>
<evidence type="ECO:0000256" key="1">
    <source>
        <dbReference type="ARBA" id="ARBA00001946"/>
    </source>
</evidence>
<protein>
    <submittedName>
        <fullName evidence="7">CoA ester lyase</fullName>
    </submittedName>
</protein>
<evidence type="ECO:0000259" key="6">
    <source>
        <dbReference type="Pfam" id="PF03328"/>
    </source>
</evidence>
<name>A0A250DM33_9BURK</name>
<dbReference type="RefSeq" id="WP_095745799.1">
    <property type="nucleotide sequence ID" value="NZ_CP023284.1"/>
</dbReference>
<dbReference type="PIRSF" id="PIRSF015582">
    <property type="entry name" value="Cit_lyase_B"/>
    <property type="match status" value="1"/>
</dbReference>
<accession>A0A250DM33</accession>
<reference evidence="7 8" key="1">
    <citation type="submission" date="2017-09" db="EMBL/GenBank/DDBJ databases">
        <title>The diverse metabolic capabilities of V. boronicumulans make it an excellent choice for continued studies on novel biodegradation.</title>
        <authorList>
            <person name="Sun S."/>
        </authorList>
    </citation>
    <scope>NUCLEOTIDE SEQUENCE [LARGE SCALE GENOMIC DNA]</scope>
    <source>
        <strain evidence="7 8">J1</strain>
    </source>
</reference>
<dbReference type="GO" id="GO:0006107">
    <property type="term" value="P:oxaloacetate metabolic process"/>
    <property type="evidence" value="ECO:0007669"/>
    <property type="project" value="TreeGrafter"/>
</dbReference>
<dbReference type="Pfam" id="PF03328">
    <property type="entry name" value="HpcH_HpaI"/>
    <property type="match status" value="1"/>
</dbReference>
<dbReference type="GO" id="GO:0000287">
    <property type="term" value="F:magnesium ion binding"/>
    <property type="evidence" value="ECO:0007669"/>
    <property type="project" value="TreeGrafter"/>
</dbReference>
<evidence type="ECO:0000313" key="7">
    <source>
        <dbReference type="EMBL" id="ATA55437.1"/>
    </source>
</evidence>
<dbReference type="InterPro" id="IPR005000">
    <property type="entry name" value="Aldolase/citrate-lyase_domain"/>
</dbReference>
<dbReference type="PANTHER" id="PTHR32308">
    <property type="entry name" value="LYASE BETA SUBUNIT, PUTATIVE (AFU_ORTHOLOGUE AFUA_4G13030)-RELATED"/>
    <property type="match status" value="1"/>
</dbReference>
<feature type="binding site" evidence="5">
    <location>
        <position position="158"/>
    </location>
    <ligand>
        <name>Mg(2+)</name>
        <dbReference type="ChEBI" id="CHEBI:18420"/>
    </ligand>
</feature>
<organism evidence="7 8">
    <name type="scientific">Variovorax boronicumulans</name>
    <dbReference type="NCBI Taxonomy" id="436515"/>
    <lineage>
        <taxon>Bacteria</taxon>
        <taxon>Pseudomonadati</taxon>
        <taxon>Pseudomonadota</taxon>
        <taxon>Betaproteobacteria</taxon>
        <taxon>Burkholderiales</taxon>
        <taxon>Comamonadaceae</taxon>
        <taxon>Variovorax</taxon>
    </lineage>
</organism>
<feature type="binding site" evidence="5">
    <location>
        <position position="132"/>
    </location>
    <ligand>
        <name>Mg(2+)</name>
        <dbReference type="ChEBI" id="CHEBI:18420"/>
    </ligand>
</feature>
<evidence type="ECO:0000313" key="8">
    <source>
        <dbReference type="Proteomes" id="UP000217154"/>
    </source>
</evidence>
<dbReference type="InterPro" id="IPR015813">
    <property type="entry name" value="Pyrv/PenolPyrv_kinase-like_dom"/>
</dbReference>
<keyword evidence="3 5" id="KW-0460">Magnesium</keyword>
<evidence type="ECO:0000256" key="4">
    <source>
        <dbReference type="PIRSR" id="PIRSR015582-1"/>
    </source>
</evidence>
<evidence type="ECO:0000256" key="2">
    <source>
        <dbReference type="ARBA" id="ARBA00022723"/>
    </source>
</evidence>
<feature type="domain" description="HpcH/HpaI aldolase/citrate lyase" evidence="6">
    <location>
        <begin position="13"/>
        <end position="227"/>
    </location>
</feature>
<feature type="binding site" evidence="4">
    <location>
        <position position="132"/>
    </location>
    <ligand>
        <name>substrate</name>
    </ligand>
</feature>
<dbReference type="KEGG" id="vbo:CKY39_21080"/>
<dbReference type="InterPro" id="IPR040442">
    <property type="entry name" value="Pyrv_kinase-like_dom_sf"/>
</dbReference>
<dbReference type="Proteomes" id="UP000217154">
    <property type="component" value="Chromosome"/>
</dbReference>